<keyword evidence="5 10" id="KW-0418">Kinase</keyword>
<dbReference type="Gene3D" id="1.20.1070.10">
    <property type="entry name" value="Rhodopsin 7-helix transmembrane proteins"/>
    <property type="match status" value="1"/>
</dbReference>
<dbReference type="SMART" id="SM00330">
    <property type="entry name" value="PIPKc"/>
    <property type="match status" value="1"/>
</dbReference>
<dbReference type="GO" id="GO:0004888">
    <property type="term" value="F:transmembrane signaling receptor activity"/>
    <property type="evidence" value="ECO:0007669"/>
    <property type="project" value="InterPro"/>
</dbReference>
<dbReference type="Pfam" id="PF01504">
    <property type="entry name" value="PIP5K"/>
    <property type="match status" value="1"/>
</dbReference>
<feature type="transmembrane region" description="Helical" evidence="7">
    <location>
        <begin position="21"/>
        <end position="45"/>
    </location>
</feature>
<reference evidence="10 11" key="1">
    <citation type="submission" date="2014-06" db="EMBL/GenBank/DDBJ databases">
        <authorList>
            <person name="Swart Estienne"/>
        </authorList>
    </citation>
    <scope>NUCLEOTIDE SEQUENCE [LARGE SCALE GENOMIC DNA]</scope>
    <source>
        <strain evidence="10 11">130c</strain>
    </source>
</reference>
<dbReference type="InterPro" id="IPR027483">
    <property type="entry name" value="PInositol-4-P-4/5-kinase_C_sf"/>
</dbReference>
<dbReference type="InParanoid" id="A0A078AS44"/>
<evidence type="ECO:0000256" key="5">
    <source>
        <dbReference type="PROSITE-ProRule" id="PRU00781"/>
    </source>
</evidence>
<evidence type="ECO:0000259" key="8">
    <source>
        <dbReference type="PROSITE" id="PS50261"/>
    </source>
</evidence>
<dbReference type="PANTHER" id="PTHR23086">
    <property type="entry name" value="PHOSPHATIDYLINOSITOL-4-PHOSPHATE 5-KINASE"/>
    <property type="match status" value="1"/>
</dbReference>
<protein>
    <submittedName>
        <fullName evidence="10">Phosphatidylinositol-4-phosphate 5-kinase</fullName>
    </submittedName>
</protein>
<dbReference type="InterPro" id="IPR017981">
    <property type="entry name" value="GPCR_2-like_7TM"/>
</dbReference>
<dbReference type="GO" id="GO:0007166">
    <property type="term" value="P:cell surface receptor signaling pathway"/>
    <property type="evidence" value="ECO:0007669"/>
    <property type="project" value="InterPro"/>
</dbReference>
<dbReference type="PROSITE" id="PS51455">
    <property type="entry name" value="PIPK"/>
    <property type="match status" value="1"/>
</dbReference>
<feature type="transmembrane region" description="Helical" evidence="7">
    <location>
        <begin position="57"/>
        <end position="80"/>
    </location>
</feature>
<dbReference type="GO" id="GO:0046854">
    <property type="term" value="P:phosphatidylinositol phosphate biosynthetic process"/>
    <property type="evidence" value="ECO:0007669"/>
    <property type="project" value="TreeGrafter"/>
</dbReference>
<name>A0A078AS44_STYLE</name>
<dbReference type="Gene3D" id="3.30.810.10">
    <property type="entry name" value="2-Layer Sandwich"/>
    <property type="match status" value="1"/>
</dbReference>
<proteinExistence type="predicted"/>
<dbReference type="InterPro" id="IPR002498">
    <property type="entry name" value="PInositol-4-P-4/5-kinase_core"/>
</dbReference>
<dbReference type="SUPFAM" id="SSF56104">
    <property type="entry name" value="SAICAR synthase-like"/>
    <property type="match status" value="1"/>
</dbReference>
<keyword evidence="5" id="KW-0808">Transferase</keyword>
<dbReference type="Proteomes" id="UP000039865">
    <property type="component" value="Unassembled WGS sequence"/>
</dbReference>
<evidence type="ECO:0000313" key="11">
    <source>
        <dbReference type="Proteomes" id="UP000039865"/>
    </source>
</evidence>
<keyword evidence="3 7" id="KW-1133">Transmembrane helix</keyword>
<gene>
    <name evidence="10" type="primary">Contig16389.g17455</name>
    <name evidence="10" type="ORF">STYLEM_12756</name>
</gene>
<dbReference type="OMA" id="GANQHEK"/>
<dbReference type="AlphaFoldDB" id="A0A078AS44"/>
<dbReference type="GO" id="GO:0005524">
    <property type="term" value="F:ATP binding"/>
    <property type="evidence" value="ECO:0007669"/>
    <property type="project" value="UniProtKB-UniRule"/>
</dbReference>
<keyword evidence="2 7" id="KW-0812">Transmembrane</keyword>
<feature type="transmembrane region" description="Helical" evidence="7">
    <location>
        <begin position="238"/>
        <end position="257"/>
    </location>
</feature>
<dbReference type="GO" id="GO:0005886">
    <property type="term" value="C:plasma membrane"/>
    <property type="evidence" value="ECO:0007669"/>
    <property type="project" value="TreeGrafter"/>
</dbReference>
<evidence type="ECO:0000256" key="2">
    <source>
        <dbReference type="ARBA" id="ARBA00022692"/>
    </source>
</evidence>
<dbReference type="EMBL" id="CCKQ01012102">
    <property type="protein sequence ID" value="CDW83708.1"/>
    <property type="molecule type" value="Genomic_DNA"/>
</dbReference>
<evidence type="ECO:0000256" key="7">
    <source>
        <dbReference type="SAM" id="Phobius"/>
    </source>
</evidence>
<evidence type="ECO:0000256" key="4">
    <source>
        <dbReference type="ARBA" id="ARBA00023136"/>
    </source>
</evidence>
<sequence length="1015" mass="117470">MLQVQAQPLIDKDSYIGFGKFYNLFFGIGIAIVLVLLGLVTYMGIKKYQKPNPTGVIYHMLIVQLFLSFRIFLVGLDFTFMYEQVDGAGDDKFACSFEGLYYYAFHLSEFLWSIVWLYDFILLSKRPSLFSGKYLLYYSCVVYFTSFGFSIVVYFQDQENFTSPANLMCYVNDNNSTGYYLLFNVPIILYYLMFIYVFFMYGLPILRSKPTKTQQPLDYRLSYISNSTTASNCIECDLVFTAIHPFVIIIVAIYAIGIKAQTLERSGKLKDAAELNASIGTELSNYSMSLSQDDIQANNKGGANQHEKNVKFRKAEQSAHSDMSTKIVSKDQLDTFREIIKHNVLENIVNGLQQTLVEKEKLKHFYDNKLGFGEAPANKILQQELQLNKDNKGMAMINKATDLIYLSKQGAAAQISNKDPNADTQAIEGLVLGHPDILRKFNQTMKQDEVDKFSKTEKVSSIQYQGLSYDFVELAPEIFHIIRQIQNIDERLIKQIFSIQNLENLVVDASLTKGGSFYVKPLQGGLIIKSINKAGYKLMQDFLPDYFRYTLMNPSTHLSPILGVFNMNLTKNGVQLPIYFTIQRNIQEFDPTSLENDDFAFGFDIKGSVHGRKMLDNPRDILNYEVVYRNKKLFAKTLKDQDFLQSFKKLDLNQSQSDKILSQLENDVNLLMTHGLMDYSMYLVIVIRPFKNVEYFIPKQIALKNESQNQIDEDKIHFTSIDSTSYKRFFIGEMNIAKHQHTRMYGRKEDSNILVMKERTRNKLMLYHICEPYDISSVQLYQEEKKRGEIMGNTPLNLMNQNSLYDQDPLRNATFQNRDKDSVASNYSAQNDPKQTAVFNAEISDLVQNQVQMIRQHSVVNFIKTTHSYEFYDDKKDEERPHHLQNQEQSQKRDQSFGHGTSNLVQRLNMFYTEKEKDDEIILDQKNPQKKMKACYVCKNLKTNHIVKEELNQDPDLLSDEIKMGVLNIARRDVIEQVVFDPQLGIVKREIHYGIIDYLTVSQIMKQYDHFRLIP</sequence>
<comment type="subcellular location">
    <subcellularLocation>
        <location evidence="1">Membrane</location>
        <topology evidence="1">Multi-pass membrane protein</topology>
    </subcellularLocation>
</comment>
<keyword evidence="5" id="KW-0547">Nucleotide-binding</keyword>
<dbReference type="Gene3D" id="3.30.800.10">
    <property type="entry name" value="Phosphatidylinositol Phosphate Kinase II Beta"/>
    <property type="match status" value="1"/>
</dbReference>
<dbReference type="PANTHER" id="PTHR23086:SF8">
    <property type="entry name" value="PHOSPHATIDYLINOSITOL 5-PHOSPHATE 4-KINASE, ISOFORM A"/>
    <property type="match status" value="1"/>
</dbReference>
<dbReference type="InterPro" id="IPR023610">
    <property type="entry name" value="PInositol-4/5-P-5/4-kinase"/>
</dbReference>
<feature type="transmembrane region" description="Helical" evidence="7">
    <location>
        <begin position="100"/>
        <end position="123"/>
    </location>
</feature>
<evidence type="ECO:0000256" key="1">
    <source>
        <dbReference type="ARBA" id="ARBA00004141"/>
    </source>
</evidence>
<dbReference type="OrthoDB" id="416009at2759"/>
<evidence type="ECO:0000256" key="3">
    <source>
        <dbReference type="ARBA" id="ARBA00022989"/>
    </source>
</evidence>
<feature type="domain" description="G-protein coupled receptors family 2 profile 2" evidence="8">
    <location>
        <begin position="20"/>
        <end position="199"/>
    </location>
</feature>
<evidence type="ECO:0000259" key="9">
    <source>
        <dbReference type="PROSITE" id="PS51455"/>
    </source>
</evidence>
<feature type="transmembrane region" description="Helical" evidence="7">
    <location>
        <begin position="135"/>
        <end position="155"/>
    </location>
</feature>
<feature type="region of interest" description="Disordered" evidence="6">
    <location>
        <begin position="876"/>
        <end position="899"/>
    </location>
</feature>
<dbReference type="GO" id="GO:0016308">
    <property type="term" value="F:1-phosphatidylinositol-4-phosphate 5-kinase activity"/>
    <property type="evidence" value="ECO:0007669"/>
    <property type="project" value="TreeGrafter"/>
</dbReference>
<evidence type="ECO:0000313" key="10">
    <source>
        <dbReference type="EMBL" id="CDW83708.1"/>
    </source>
</evidence>
<keyword evidence="11" id="KW-1185">Reference proteome</keyword>
<feature type="domain" description="PIPK" evidence="9">
    <location>
        <begin position="407"/>
        <end position="738"/>
    </location>
</feature>
<evidence type="ECO:0000256" key="6">
    <source>
        <dbReference type="SAM" id="MobiDB-lite"/>
    </source>
</evidence>
<keyword evidence="5" id="KW-0067">ATP-binding</keyword>
<dbReference type="InterPro" id="IPR027484">
    <property type="entry name" value="PInositol-4-P-5-kinase_N"/>
</dbReference>
<feature type="transmembrane region" description="Helical" evidence="7">
    <location>
        <begin position="180"/>
        <end position="203"/>
    </location>
</feature>
<organism evidence="10 11">
    <name type="scientific">Stylonychia lemnae</name>
    <name type="common">Ciliate</name>
    <dbReference type="NCBI Taxonomy" id="5949"/>
    <lineage>
        <taxon>Eukaryota</taxon>
        <taxon>Sar</taxon>
        <taxon>Alveolata</taxon>
        <taxon>Ciliophora</taxon>
        <taxon>Intramacronucleata</taxon>
        <taxon>Spirotrichea</taxon>
        <taxon>Stichotrichia</taxon>
        <taxon>Sporadotrichida</taxon>
        <taxon>Oxytrichidae</taxon>
        <taxon>Stylonychinae</taxon>
        <taxon>Stylonychia</taxon>
    </lineage>
</organism>
<keyword evidence="4 7" id="KW-0472">Membrane</keyword>
<dbReference type="PROSITE" id="PS50261">
    <property type="entry name" value="G_PROTEIN_RECEP_F2_4"/>
    <property type="match status" value="1"/>
</dbReference>
<dbReference type="CDD" id="cd00139">
    <property type="entry name" value="PIPKc"/>
    <property type="match status" value="1"/>
</dbReference>
<accession>A0A078AS44</accession>